<organism evidence="1">
    <name type="scientific">marine metagenome</name>
    <dbReference type="NCBI Taxonomy" id="408172"/>
    <lineage>
        <taxon>unclassified sequences</taxon>
        <taxon>metagenomes</taxon>
        <taxon>ecological metagenomes</taxon>
    </lineage>
</organism>
<dbReference type="Pfam" id="PF13692">
    <property type="entry name" value="Glyco_trans_1_4"/>
    <property type="match status" value="1"/>
</dbReference>
<dbReference type="GO" id="GO:0016757">
    <property type="term" value="F:glycosyltransferase activity"/>
    <property type="evidence" value="ECO:0007669"/>
    <property type="project" value="TreeGrafter"/>
</dbReference>
<evidence type="ECO:0008006" key="2">
    <source>
        <dbReference type="Google" id="ProtNLM"/>
    </source>
</evidence>
<gene>
    <name evidence="1" type="ORF">METZ01_LOCUS264850</name>
</gene>
<dbReference type="PANTHER" id="PTHR12526">
    <property type="entry name" value="GLYCOSYLTRANSFERASE"/>
    <property type="match status" value="1"/>
</dbReference>
<dbReference type="PANTHER" id="PTHR12526:SF638">
    <property type="entry name" value="SPORE COAT PROTEIN SA"/>
    <property type="match status" value="1"/>
</dbReference>
<protein>
    <recommendedName>
        <fullName evidence="2">Glycosyl transferase family 1 domain-containing protein</fullName>
    </recommendedName>
</protein>
<dbReference type="Gene3D" id="3.40.50.2000">
    <property type="entry name" value="Glycogen Phosphorylase B"/>
    <property type="match status" value="2"/>
</dbReference>
<dbReference type="AlphaFoldDB" id="A0A382JJJ0"/>
<evidence type="ECO:0000313" key="1">
    <source>
        <dbReference type="EMBL" id="SVC11996.1"/>
    </source>
</evidence>
<reference evidence="1" key="1">
    <citation type="submission" date="2018-05" db="EMBL/GenBank/DDBJ databases">
        <authorList>
            <person name="Lanie J.A."/>
            <person name="Ng W.-L."/>
            <person name="Kazmierczak K.M."/>
            <person name="Andrzejewski T.M."/>
            <person name="Davidsen T.M."/>
            <person name="Wayne K.J."/>
            <person name="Tettelin H."/>
            <person name="Glass J.I."/>
            <person name="Rusch D."/>
            <person name="Podicherti R."/>
            <person name="Tsui H.-C.T."/>
            <person name="Winkler M.E."/>
        </authorList>
    </citation>
    <scope>NUCLEOTIDE SEQUENCE</scope>
</reference>
<feature type="non-terminal residue" evidence="1">
    <location>
        <position position="1"/>
    </location>
</feature>
<dbReference type="SUPFAM" id="SSF53756">
    <property type="entry name" value="UDP-Glycosyltransferase/glycogen phosphorylase"/>
    <property type="match status" value="1"/>
</dbReference>
<dbReference type="CDD" id="cd03794">
    <property type="entry name" value="GT4_WbuB-like"/>
    <property type="match status" value="1"/>
</dbReference>
<accession>A0A382JJJ0</accession>
<name>A0A382JJJ0_9ZZZZ</name>
<dbReference type="EMBL" id="UINC01074620">
    <property type="protein sequence ID" value="SVC11996.1"/>
    <property type="molecule type" value="Genomic_DNA"/>
</dbReference>
<sequence length="369" mass="41945">GWNVRVLCGFPTQNRHGRPPRNEIHNQVTIVRCGLRVPLKNNFFYRSLSYISFCTGVFFKLLFSPRQCVWLGLTNPPFNVHVMAMASLIRRHRFYYFIQDLHPEGLLALNNWSQRNPIVRLWVFFNHIAYSKATTLFVLGRDMIPLLERNYQLPLSRIAYLPHWSPVEPRYPIPFKDSQFSGEWELTGKFIIQYAGNMGLWHDISSLVQTAHAVQHENDIQFVFIGDGIRKAAAMKLAAKLGITNILWKDFLPLDDLEESLAACHVSLISLRQELEGIAVPCKLYGILATGRAVVAQVPADSEIALTVIENRCGVVVEPGNTHQLTRALLHLKNNPDDVEAMGQRAFLAYQSKYTVSSAAESLEQFLAK</sequence>
<proteinExistence type="predicted"/>